<evidence type="ECO:0000313" key="1">
    <source>
        <dbReference type="EMBL" id="JAD95418.1"/>
    </source>
</evidence>
<accession>A0A0A9E8Q0</accession>
<reference evidence="1" key="2">
    <citation type="journal article" date="2015" name="Data Brief">
        <title>Shoot transcriptome of the giant reed, Arundo donax.</title>
        <authorList>
            <person name="Barrero R.A."/>
            <person name="Guerrero F.D."/>
            <person name="Moolhuijzen P."/>
            <person name="Goolsby J.A."/>
            <person name="Tidwell J."/>
            <person name="Bellgard S.E."/>
            <person name="Bellgard M.I."/>
        </authorList>
    </citation>
    <scope>NUCLEOTIDE SEQUENCE</scope>
    <source>
        <tissue evidence="1">Shoot tissue taken approximately 20 cm above the soil surface</tissue>
    </source>
</reference>
<reference evidence="1" key="1">
    <citation type="submission" date="2014-09" db="EMBL/GenBank/DDBJ databases">
        <authorList>
            <person name="Magalhaes I.L.F."/>
            <person name="Oliveira U."/>
            <person name="Santos F.R."/>
            <person name="Vidigal T.H.D.A."/>
            <person name="Brescovit A.D."/>
            <person name="Santos A.J."/>
        </authorList>
    </citation>
    <scope>NUCLEOTIDE SEQUENCE</scope>
    <source>
        <tissue evidence="1">Shoot tissue taken approximately 20 cm above the soil surface</tissue>
    </source>
</reference>
<dbReference type="EMBL" id="GBRH01202477">
    <property type="protein sequence ID" value="JAD95418.1"/>
    <property type="molecule type" value="Transcribed_RNA"/>
</dbReference>
<name>A0A0A9E8Q0_ARUDO</name>
<sequence>MTATALPVGNARPLEPTVLTNRSSQILGGGGLGWGSGELGRRGAVVARLGGGDELVWRGGCWRRPGCWWIC</sequence>
<protein>
    <submittedName>
        <fullName evidence="1">Uncharacterized protein</fullName>
    </submittedName>
</protein>
<dbReference type="AlphaFoldDB" id="A0A0A9E8Q0"/>
<proteinExistence type="predicted"/>
<organism evidence="1">
    <name type="scientific">Arundo donax</name>
    <name type="common">Giant reed</name>
    <name type="synonym">Donax arundinaceus</name>
    <dbReference type="NCBI Taxonomy" id="35708"/>
    <lineage>
        <taxon>Eukaryota</taxon>
        <taxon>Viridiplantae</taxon>
        <taxon>Streptophyta</taxon>
        <taxon>Embryophyta</taxon>
        <taxon>Tracheophyta</taxon>
        <taxon>Spermatophyta</taxon>
        <taxon>Magnoliopsida</taxon>
        <taxon>Liliopsida</taxon>
        <taxon>Poales</taxon>
        <taxon>Poaceae</taxon>
        <taxon>PACMAD clade</taxon>
        <taxon>Arundinoideae</taxon>
        <taxon>Arundineae</taxon>
        <taxon>Arundo</taxon>
    </lineage>
</organism>